<evidence type="ECO:0000256" key="5">
    <source>
        <dbReference type="ARBA" id="ARBA00023212"/>
    </source>
</evidence>
<keyword evidence="10" id="KW-1185">Reference proteome</keyword>
<reference evidence="9 10" key="1">
    <citation type="submission" date="2018-07" db="EMBL/GenBank/DDBJ databases">
        <title>The complete nuclear genome of the prasinophyte Chloropicon primus (CCMP1205).</title>
        <authorList>
            <person name="Pombert J.-F."/>
            <person name="Otis C."/>
            <person name="Turmel M."/>
            <person name="Lemieux C."/>
        </authorList>
    </citation>
    <scope>NUCLEOTIDE SEQUENCE [LARGE SCALE GENOMIC DNA]</scope>
    <source>
        <strain evidence="9 10">CCMP1205</strain>
    </source>
</reference>
<feature type="compositionally biased region" description="Basic and acidic residues" evidence="7">
    <location>
        <begin position="854"/>
        <end position="867"/>
    </location>
</feature>
<dbReference type="InterPro" id="IPR007259">
    <property type="entry name" value="GCP"/>
</dbReference>
<dbReference type="GO" id="GO:0000278">
    <property type="term" value="P:mitotic cell cycle"/>
    <property type="evidence" value="ECO:0007669"/>
    <property type="project" value="TreeGrafter"/>
</dbReference>
<dbReference type="PANTHER" id="PTHR19302:SF70">
    <property type="entry name" value="GAMMA-TUBULIN COMPLEX COMPONENT 6"/>
    <property type="match status" value="1"/>
</dbReference>
<dbReference type="Proteomes" id="UP000316726">
    <property type="component" value="Chromosome 9"/>
</dbReference>
<keyword evidence="3" id="KW-0963">Cytoplasm</keyword>
<feature type="compositionally biased region" description="Polar residues" evidence="7">
    <location>
        <begin position="913"/>
        <end position="924"/>
    </location>
</feature>
<feature type="compositionally biased region" description="Basic and acidic residues" evidence="7">
    <location>
        <begin position="891"/>
        <end position="901"/>
    </location>
</feature>
<feature type="region of interest" description="Disordered" evidence="7">
    <location>
        <begin position="300"/>
        <end position="322"/>
    </location>
</feature>
<feature type="region of interest" description="Disordered" evidence="7">
    <location>
        <begin position="825"/>
        <end position="965"/>
    </location>
</feature>
<dbReference type="STRING" id="1764295.A0A5B8MUP8"/>
<protein>
    <submittedName>
        <fullName evidence="9">Gamma-tubulin complex protein</fullName>
    </submittedName>
</protein>
<dbReference type="GO" id="GO:0051321">
    <property type="term" value="P:meiotic cell cycle"/>
    <property type="evidence" value="ECO:0007669"/>
    <property type="project" value="TreeGrafter"/>
</dbReference>
<dbReference type="Gene3D" id="1.20.120.1900">
    <property type="entry name" value="Gamma-tubulin complex, C-terminal domain"/>
    <property type="match status" value="1"/>
</dbReference>
<feature type="compositionally biased region" description="Polar residues" evidence="7">
    <location>
        <begin position="936"/>
        <end position="946"/>
    </location>
</feature>
<evidence type="ECO:0000313" key="10">
    <source>
        <dbReference type="Proteomes" id="UP000316726"/>
    </source>
</evidence>
<evidence type="ECO:0000256" key="4">
    <source>
        <dbReference type="ARBA" id="ARBA00022701"/>
    </source>
</evidence>
<gene>
    <name evidence="9" type="ORF">A3770_09p56480</name>
</gene>
<evidence type="ECO:0000256" key="7">
    <source>
        <dbReference type="SAM" id="MobiDB-lite"/>
    </source>
</evidence>
<dbReference type="GO" id="GO:0051225">
    <property type="term" value="P:spindle assembly"/>
    <property type="evidence" value="ECO:0007669"/>
    <property type="project" value="TreeGrafter"/>
</dbReference>
<dbReference type="GO" id="GO:0043015">
    <property type="term" value="F:gamma-tubulin binding"/>
    <property type="evidence" value="ECO:0007669"/>
    <property type="project" value="InterPro"/>
</dbReference>
<evidence type="ECO:0000256" key="3">
    <source>
        <dbReference type="ARBA" id="ARBA00022490"/>
    </source>
</evidence>
<comment type="similarity">
    <text evidence="2">Belongs to the TUBGCP family.</text>
</comment>
<dbReference type="GO" id="GO:0007020">
    <property type="term" value="P:microtubule nucleation"/>
    <property type="evidence" value="ECO:0007669"/>
    <property type="project" value="InterPro"/>
</dbReference>
<evidence type="ECO:0000256" key="1">
    <source>
        <dbReference type="ARBA" id="ARBA00004245"/>
    </source>
</evidence>
<dbReference type="GO" id="GO:0000922">
    <property type="term" value="C:spindle pole"/>
    <property type="evidence" value="ECO:0007669"/>
    <property type="project" value="InterPro"/>
</dbReference>
<dbReference type="Pfam" id="PF04130">
    <property type="entry name" value="GCP_C_terminal"/>
    <property type="match status" value="1"/>
</dbReference>
<sequence>MGDIGMAPRWTREEEDGGVLGLVRRLSKKFSPLVEGGGDSGVSAKWLARARKVSMEIVLARGQRLLSKEDGGTTRERDEEEVQAKLLAIKLSLARLEREERSGTLLADRPRGGSVTSPSGSRAGGLDALLAKSVVPLPVLKLLVLLSPHSRGGGGFRMDDDGAGLLEYDRDLGSILNGFMPAKAKGLLPLPRMIDETGGEGDKEDVGALGGPLEPLGGFSGKRGGASSFFLESQNRVHSELDATTSEEGDSPAFASSSTALSIIEAGEQGNIGGASYFQATASRLPVQGRGRRTQSGELPVVKAGGKGSSDQTVTGRSPGNGDEVLRGIAKMMEEGWLASEIELSQRQTFRTRHKVRGEPKTDIELVRYLLNILQGSLDFVPKLIQSRLCWADYVSTQNMCMEFVKTGVAHHNLKCLVHNLQYGAENARVDPITQAFARTMENVLLLIDVEAERLFAQGSDLVDKATCDKDATVGTSRACYSFASLSVSEFYELTILVRSQVTSLANLCGCLTAFEDIKKDPGILHNKWNRVTFPRGEELLDYLYNQCSCASGPEEQVVQRLFLNALEPFVQKIHECSFTHLQLPKEDFVDKYAELYLGDDGDETADHALGISVPSFLKDIAGKIRLSFFQYNILKEFDHCIPLLSFMEHLSKELKVHGKSRVTTALTLDARELERIRDHYTTISSVANSAIDGLLSFLSGKRAFQKIASQTASKAKVMSVEKSLAKAEEDSLIQSRRKRERQQELASEMKSAAAVYEAAKTAARSAEKEADRLRLVEESRRRSDMIQEASVILRDQAALRMKRVQKEIDRLEWRRRRIELQPKRLTFDGASPAKKERAGEDPSWPAAEDDPELDRALSPEPDHQEGAEVSGEIAEPRHSEPEVNEDVDESERGAAKELTLKEGGNAGDVSEPDQTSEVRNFSGNEMVGDKGVNGNGSLALQPSSKSNRRGEEDAVQLAPESRGDVEAEAVSHPAGFEEEHSVGHFEDDQSSGIFLDAPLEEAMHVCVVQRVDLHYSCISRLCVQYFLEELNLLEFFGALRKVYLLEAGNFGHSFLSHIIEKEVREEGLKSLFDLSVRISSSYRNPEDVETFYDSGLDVKMDDLLSGFLRSVNHNSALQWLDLERSGKKANGPSLFGVGSAISWPFSLVVSREMLAKYQLIFGHLFQFKYLERSLVHAWQDQQVLRRQRLDGSEGALRESLLCNVMLNFVKNYLSQIGLKLQGLSADFQRKMEGPGNICEINQQHQNFLDKCLDACFLRHQADAGARNLIQTALQSITELLKTDMKTQQFEVQLSRAERRFQNAYHSLKKIIEFL</sequence>
<comment type="subcellular location">
    <subcellularLocation>
        <location evidence="1">Cytoplasm</location>
        <location evidence="1">Cytoskeleton</location>
    </subcellularLocation>
</comment>
<evidence type="ECO:0000259" key="8">
    <source>
        <dbReference type="Pfam" id="PF04130"/>
    </source>
</evidence>
<keyword evidence="5" id="KW-0206">Cytoskeleton</keyword>
<dbReference type="InterPro" id="IPR042241">
    <property type="entry name" value="GCP_C_sf"/>
</dbReference>
<dbReference type="GO" id="GO:0000930">
    <property type="term" value="C:gamma-tubulin complex"/>
    <property type="evidence" value="ECO:0007669"/>
    <property type="project" value="TreeGrafter"/>
</dbReference>
<keyword evidence="4" id="KW-0493">Microtubule</keyword>
<dbReference type="EMBL" id="CP031042">
    <property type="protein sequence ID" value="QDZ23130.1"/>
    <property type="molecule type" value="Genomic_DNA"/>
</dbReference>
<accession>A0A5B8MUP8</accession>
<feature type="compositionally biased region" description="Polar residues" evidence="7">
    <location>
        <begin position="309"/>
        <end position="318"/>
    </location>
</feature>
<name>A0A5B8MUP8_9CHLO</name>
<evidence type="ECO:0000313" key="9">
    <source>
        <dbReference type="EMBL" id="QDZ23130.1"/>
    </source>
</evidence>
<dbReference type="GO" id="GO:0051011">
    <property type="term" value="F:microtubule minus-end binding"/>
    <property type="evidence" value="ECO:0007669"/>
    <property type="project" value="TreeGrafter"/>
</dbReference>
<dbReference type="InterPro" id="IPR040457">
    <property type="entry name" value="GCP_C"/>
</dbReference>
<evidence type="ECO:0000256" key="2">
    <source>
        <dbReference type="ARBA" id="ARBA00010337"/>
    </source>
</evidence>
<feature type="coiled-coil region" evidence="6">
    <location>
        <begin position="750"/>
        <end position="822"/>
    </location>
</feature>
<dbReference type="OrthoDB" id="2192946at2759"/>
<dbReference type="GO" id="GO:0031122">
    <property type="term" value="P:cytoplasmic microtubule organization"/>
    <property type="evidence" value="ECO:0007669"/>
    <property type="project" value="TreeGrafter"/>
</dbReference>
<evidence type="ECO:0000256" key="6">
    <source>
        <dbReference type="SAM" id="Coils"/>
    </source>
</evidence>
<proteinExistence type="inferred from homology"/>
<feature type="domain" description="Gamma tubulin complex component C-terminal" evidence="8">
    <location>
        <begin position="1033"/>
        <end position="1283"/>
    </location>
</feature>
<organism evidence="9 10">
    <name type="scientific">Chloropicon primus</name>
    <dbReference type="NCBI Taxonomy" id="1764295"/>
    <lineage>
        <taxon>Eukaryota</taxon>
        <taxon>Viridiplantae</taxon>
        <taxon>Chlorophyta</taxon>
        <taxon>Chloropicophyceae</taxon>
        <taxon>Chloropicales</taxon>
        <taxon>Chloropicaceae</taxon>
        <taxon>Chloropicon</taxon>
    </lineage>
</organism>
<keyword evidence="6" id="KW-0175">Coiled coil</keyword>
<dbReference type="GO" id="GO:0005874">
    <property type="term" value="C:microtubule"/>
    <property type="evidence" value="ECO:0007669"/>
    <property type="project" value="UniProtKB-KW"/>
</dbReference>
<dbReference type="PANTHER" id="PTHR19302">
    <property type="entry name" value="GAMMA TUBULIN COMPLEX PROTEIN"/>
    <property type="match status" value="1"/>
</dbReference>